<dbReference type="EMBL" id="OX465080">
    <property type="protein sequence ID" value="CAI9282080.1"/>
    <property type="molecule type" value="Genomic_DNA"/>
</dbReference>
<evidence type="ECO:0000313" key="3">
    <source>
        <dbReference type="Proteomes" id="UP001177003"/>
    </source>
</evidence>
<dbReference type="Proteomes" id="UP001177003">
    <property type="component" value="Chromosome 4"/>
</dbReference>
<accession>A0AA35YXG5</accession>
<dbReference type="AlphaFoldDB" id="A0AA35YXG5"/>
<name>A0AA35YXG5_LACSI</name>
<protein>
    <submittedName>
        <fullName evidence="2">Uncharacterized protein</fullName>
    </submittedName>
</protein>
<keyword evidence="3" id="KW-1185">Reference proteome</keyword>
<organism evidence="2 3">
    <name type="scientific">Lactuca saligna</name>
    <name type="common">Willowleaf lettuce</name>
    <dbReference type="NCBI Taxonomy" id="75948"/>
    <lineage>
        <taxon>Eukaryota</taxon>
        <taxon>Viridiplantae</taxon>
        <taxon>Streptophyta</taxon>
        <taxon>Embryophyta</taxon>
        <taxon>Tracheophyta</taxon>
        <taxon>Spermatophyta</taxon>
        <taxon>Magnoliopsida</taxon>
        <taxon>eudicotyledons</taxon>
        <taxon>Gunneridae</taxon>
        <taxon>Pentapetalae</taxon>
        <taxon>asterids</taxon>
        <taxon>campanulids</taxon>
        <taxon>Asterales</taxon>
        <taxon>Asteraceae</taxon>
        <taxon>Cichorioideae</taxon>
        <taxon>Cichorieae</taxon>
        <taxon>Lactucinae</taxon>
        <taxon>Lactuca</taxon>
    </lineage>
</organism>
<gene>
    <name evidence="2" type="ORF">LSALG_LOCUS21741</name>
</gene>
<sequence>MLITRLARSFEVLEKREDVMLTVEPQKPFSVLLYKRTNIVVDHVVGTFRIPDDTPCQWVPNRGRQWGREAGEDEPPVVHADDELPMDPYNATRRRYEDYMSRNDNYTNMCMDHFMFQMHVPRPDHFPPSYPHVPTWEELWREQQGGAGGSGGGVDEEED</sequence>
<evidence type="ECO:0000256" key="1">
    <source>
        <dbReference type="SAM" id="MobiDB-lite"/>
    </source>
</evidence>
<proteinExistence type="predicted"/>
<reference evidence="2" key="1">
    <citation type="submission" date="2023-04" db="EMBL/GenBank/DDBJ databases">
        <authorList>
            <person name="Vijverberg K."/>
            <person name="Xiong W."/>
            <person name="Schranz E."/>
        </authorList>
    </citation>
    <scope>NUCLEOTIDE SEQUENCE</scope>
</reference>
<feature type="region of interest" description="Disordered" evidence="1">
    <location>
        <begin position="140"/>
        <end position="159"/>
    </location>
</feature>
<evidence type="ECO:0000313" key="2">
    <source>
        <dbReference type="EMBL" id="CAI9282080.1"/>
    </source>
</evidence>
<feature type="region of interest" description="Disordered" evidence="1">
    <location>
        <begin position="67"/>
        <end position="86"/>
    </location>
</feature>